<dbReference type="PANTHER" id="PTHR36442">
    <property type="entry name" value="CYCLIC-DI-AMP PHOSPHODIESTERASE PGPH"/>
    <property type="match status" value="1"/>
</dbReference>
<gene>
    <name evidence="4" type="ORF">H0486_09330</name>
</gene>
<dbReference type="PANTHER" id="PTHR36442:SF1">
    <property type="entry name" value="CYCLIC-DI-AMP PHOSPHODIESTERASE PGPH"/>
    <property type="match status" value="1"/>
</dbReference>
<keyword evidence="2" id="KW-0472">Membrane</keyword>
<evidence type="ECO:0000256" key="2">
    <source>
        <dbReference type="SAM" id="Phobius"/>
    </source>
</evidence>
<evidence type="ECO:0000259" key="3">
    <source>
        <dbReference type="PROSITE" id="PS51831"/>
    </source>
</evidence>
<dbReference type="Proteomes" id="UP000574276">
    <property type="component" value="Unassembled WGS sequence"/>
</dbReference>
<accession>A0A839K0A0</accession>
<dbReference type="InterPro" id="IPR011621">
    <property type="entry name" value="Metal-dep_PHydrolase_7TM_intra"/>
</dbReference>
<dbReference type="InterPro" id="IPR003607">
    <property type="entry name" value="HD/PDEase_dom"/>
</dbReference>
<dbReference type="InterPro" id="IPR006675">
    <property type="entry name" value="HDIG_dom"/>
</dbReference>
<dbReference type="SUPFAM" id="SSF109604">
    <property type="entry name" value="HD-domain/PDEase-like"/>
    <property type="match status" value="1"/>
</dbReference>
<sequence>MKADTNKSTSYTSKPWNSSENPTKQEAIMDNDKEKSLLINILPVLSMIFTILPGVLRKVPGIEVARDGILIFILTTVLTFYIRMNIGIIRGKKNAKLILLLCYLTSICLLMLIPKPESHCFWMIGGMVLSMIVDSKVGLLVHFNMTFLLGISFEHRPETVIQILIIGALMSLLSGALKQKSTVIYATIILISTNITLSFAMNNFIFDTITNYNYLGSLFSILSVIVISFFIHMLYAKFAGDVHTEVKEETIGEEKHSSGEVLDAVQSDDVKATEVTLTQEDVSDSSMTEEREANAESINEVQEKATSTDTASTTTKDPIHTKEEMDKRDDQPSNQFGETQDSSDILTQQRNLGIRTSYEVLCDTNNELLRRLKQFSDKLYDHAMLIGDLSKRAARVVGANEDLALAGGLYHEIGKLHGNNYIEEGLIIAEDYAFPNELRAIIKEHNIKYDKPNSVEAAIVMLSDNVVSTIEYIEKTGDNRFTKGKIIDHVFQMRIEKGTFDQVQLSKNDYDALKDFYHKEFLSE</sequence>
<proteinExistence type="predicted"/>
<feature type="compositionally biased region" description="Basic and acidic residues" evidence="1">
    <location>
        <begin position="317"/>
        <end position="331"/>
    </location>
</feature>
<feature type="transmembrane region" description="Helical" evidence="2">
    <location>
        <begin position="95"/>
        <end position="113"/>
    </location>
</feature>
<dbReference type="CDD" id="cd00077">
    <property type="entry name" value="HDc"/>
    <property type="match status" value="1"/>
</dbReference>
<feature type="compositionally biased region" description="Polar residues" evidence="1">
    <location>
        <begin position="1"/>
        <end position="24"/>
    </location>
</feature>
<dbReference type="NCBIfam" id="TIGR00277">
    <property type="entry name" value="HDIG"/>
    <property type="match status" value="1"/>
</dbReference>
<evidence type="ECO:0000313" key="5">
    <source>
        <dbReference type="Proteomes" id="UP000574276"/>
    </source>
</evidence>
<organism evidence="4 5">
    <name type="scientific">Variimorphobacter saccharofermentans</name>
    <dbReference type="NCBI Taxonomy" id="2755051"/>
    <lineage>
        <taxon>Bacteria</taxon>
        <taxon>Bacillati</taxon>
        <taxon>Bacillota</taxon>
        <taxon>Clostridia</taxon>
        <taxon>Lachnospirales</taxon>
        <taxon>Lachnospiraceae</taxon>
        <taxon>Variimorphobacter</taxon>
    </lineage>
</organism>
<dbReference type="InterPro" id="IPR006674">
    <property type="entry name" value="HD_domain"/>
</dbReference>
<feature type="transmembrane region" description="Helical" evidence="2">
    <location>
        <begin position="212"/>
        <end position="235"/>
    </location>
</feature>
<feature type="compositionally biased region" description="Polar residues" evidence="1">
    <location>
        <begin position="275"/>
        <end position="286"/>
    </location>
</feature>
<comment type="caution">
    <text evidence="4">The sequence shown here is derived from an EMBL/GenBank/DDBJ whole genome shotgun (WGS) entry which is preliminary data.</text>
</comment>
<dbReference type="EMBL" id="JACEGA010000001">
    <property type="protein sequence ID" value="MBB2183080.1"/>
    <property type="molecule type" value="Genomic_DNA"/>
</dbReference>
<dbReference type="InterPro" id="IPR052722">
    <property type="entry name" value="PgpH_phosphodiesterase"/>
</dbReference>
<feature type="domain" description="HD" evidence="3">
    <location>
        <begin position="379"/>
        <end position="469"/>
    </location>
</feature>
<evidence type="ECO:0000313" key="4">
    <source>
        <dbReference type="EMBL" id="MBB2183080.1"/>
    </source>
</evidence>
<reference evidence="4 5" key="1">
    <citation type="submission" date="2020-07" db="EMBL/GenBank/DDBJ databases">
        <title>Characterization and genome sequencing of isolate MD1, a novel member within the family Lachnospiraceae.</title>
        <authorList>
            <person name="Rettenmaier R."/>
            <person name="Di Bello L."/>
            <person name="Zinser C."/>
            <person name="Scheitz K."/>
            <person name="Liebl W."/>
            <person name="Zverlov V."/>
        </authorList>
    </citation>
    <scope>NUCLEOTIDE SEQUENCE [LARGE SCALE GENOMIC DNA]</scope>
    <source>
        <strain evidence="4 5">MD1</strain>
    </source>
</reference>
<feature type="transmembrane region" description="Helical" evidence="2">
    <location>
        <begin position="37"/>
        <end position="56"/>
    </location>
</feature>
<dbReference type="AlphaFoldDB" id="A0A839K0A0"/>
<dbReference type="Pfam" id="PF01966">
    <property type="entry name" value="HD"/>
    <property type="match status" value="1"/>
</dbReference>
<feature type="region of interest" description="Disordered" evidence="1">
    <location>
        <begin position="1"/>
        <end position="25"/>
    </location>
</feature>
<dbReference type="PROSITE" id="PS51831">
    <property type="entry name" value="HD"/>
    <property type="match status" value="1"/>
</dbReference>
<feature type="transmembrane region" description="Helical" evidence="2">
    <location>
        <begin position="159"/>
        <end position="177"/>
    </location>
</feature>
<protein>
    <submittedName>
        <fullName evidence="4">HDIG domain-containing protein</fullName>
    </submittedName>
</protein>
<dbReference type="RefSeq" id="WP_228352762.1">
    <property type="nucleotide sequence ID" value="NZ_JACEGA010000001.1"/>
</dbReference>
<keyword evidence="2" id="KW-1133">Transmembrane helix</keyword>
<dbReference type="Gene3D" id="1.10.3210.10">
    <property type="entry name" value="Hypothetical protein af1432"/>
    <property type="match status" value="1"/>
</dbReference>
<feature type="transmembrane region" description="Helical" evidence="2">
    <location>
        <begin position="68"/>
        <end position="89"/>
    </location>
</feature>
<feature type="compositionally biased region" description="Low complexity" evidence="1">
    <location>
        <begin position="304"/>
        <end position="316"/>
    </location>
</feature>
<feature type="compositionally biased region" description="Polar residues" evidence="1">
    <location>
        <begin position="332"/>
        <end position="346"/>
    </location>
</feature>
<keyword evidence="5" id="KW-1185">Reference proteome</keyword>
<name>A0A839K0A0_9FIRM</name>
<feature type="region of interest" description="Disordered" evidence="1">
    <location>
        <begin position="273"/>
        <end position="346"/>
    </location>
</feature>
<evidence type="ECO:0000256" key="1">
    <source>
        <dbReference type="SAM" id="MobiDB-lite"/>
    </source>
</evidence>
<feature type="transmembrane region" description="Helical" evidence="2">
    <location>
        <begin position="184"/>
        <end position="206"/>
    </location>
</feature>
<dbReference type="Pfam" id="PF07698">
    <property type="entry name" value="7TM-7TMR_HD"/>
    <property type="match status" value="1"/>
</dbReference>
<keyword evidence="2" id="KW-0812">Transmembrane</keyword>